<evidence type="ECO:0000313" key="7">
    <source>
        <dbReference type="EMBL" id="KAG6120257.1"/>
    </source>
</evidence>
<comment type="similarity">
    <text evidence="2">Belongs to the membrane magnesium transporter (TC 1.A.67) family.</text>
</comment>
<dbReference type="AlphaFoldDB" id="A0A9P7Q5N2"/>
<comment type="subcellular location">
    <subcellularLocation>
        <location evidence="1">Endomembrane system</location>
        <topology evidence="1">Multi-pass membrane protein</topology>
    </subcellularLocation>
</comment>
<proteinExistence type="inferred from homology"/>
<gene>
    <name evidence="7" type="ORF">E4U13_006753</name>
</gene>
<reference evidence="7 8" key="1">
    <citation type="journal article" date="2020" name="bioRxiv">
        <title>Whole genome comparisons of ergot fungi reveals the divergence and evolution of species within the genus Claviceps are the result of varying mechanisms driving genome evolution and host range expansion.</title>
        <authorList>
            <person name="Wyka S.A."/>
            <person name="Mondo S.J."/>
            <person name="Liu M."/>
            <person name="Dettman J."/>
            <person name="Nalam V."/>
            <person name="Broders K.D."/>
        </authorList>
    </citation>
    <scope>NUCLEOTIDE SEQUENCE [LARGE SCALE GENOMIC DNA]</scope>
    <source>
        <strain evidence="7 8">LM576</strain>
    </source>
</reference>
<evidence type="ECO:0000256" key="6">
    <source>
        <dbReference type="SAM" id="Phobius"/>
    </source>
</evidence>
<evidence type="ECO:0000313" key="8">
    <source>
        <dbReference type="Proteomes" id="UP000732380"/>
    </source>
</evidence>
<dbReference type="PANTHER" id="PTHR28144">
    <property type="entry name" value="ER MEMBRANE PROTEIN COMPLEX SUBUNIT 5"/>
    <property type="match status" value="1"/>
</dbReference>
<dbReference type="InterPro" id="IPR053279">
    <property type="entry name" value="EMC_subunit"/>
</dbReference>
<name>A0A9P7Q5N2_9HYPO</name>
<protein>
    <submittedName>
        <fullName evidence="7">Uncharacterized protein</fullName>
    </submittedName>
</protein>
<keyword evidence="4 6" id="KW-1133">Transmembrane helix</keyword>
<dbReference type="GO" id="GO:0072546">
    <property type="term" value="C:EMC complex"/>
    <property type="evidence" value="ECO:0007669"/>
    <property type="project" value="TreeGrafter"/>
</dbReference>
<comment type="caution">
    <text evidence="7">The sequence shown here is derived from an EMBL/GenBank/DDBJ whole genome shotgun (WGS) entry which is preliminary data.</text>
</comment>
<accession>A0A9P7Q5N2</accession>
<evidence type="ECO:0000256" key="3">
    <source>
        <dbReference type="ARBA" id="ARBA00022692"/>
    </source>
</evidence>
<dbReference type="Pfam" id="PF10270">
    <property type="entry name" value="MMgT"/>
    <property type="match status" value="1"/>
</dbReference>
<dbReference type="Proteomes" id="UP000732380">
    <property type="component" value="Unassembled WGS sequence"/>
</dbReference>
<dbReference type="EMBL" id="SRQM01000061">
    <property type="protein sequence ID" value="KAG6120257.1"/>
    <property type="molecule type" value="Genomic_DNA"/>
</dbReference>
<keyword evidence="3 6" id="KW-0812">Transmembrane</keyword>
<keyword evidence="5 6" id="KW-0472">Membrane</keyword>
<dbReference type="GO" id="GO:0034975">
    <property type="term" value="P:protein folding in endoplasmic reticulum"/>
    <property type="evidence" value="ECO:0007669"/>
    <property type="project" value="TreeGrafter"/>
</dbReference>
<feature type="transmembrane region" description="Helical" evidence="6">
    <location>
        <begin position="46"/>
        <end position="69"/>
    </location>
</feature>
<keyword evidence="8" id="KW-1185">Reference proteome</keyword>
<evidence type="ECO:0000256" key="2">
    <source>
        <dbReference type="ARBA" id="ARBA00006109"/>
    </source>
</evidence>
<evidence type="ECO:0000256" key="5">
    <source>
        <dbReference type="ARBA" id="ARBA00023136"/>
    </source>
</evidence>
<dbReference type="InterPro" id="IPR018937">
    <property type="entry name" value="MMgT"/>
</dbReference>
<organism evidence="7 8">
    <name type="scientific">Claviceps humidiphila</name>
    <dbReference type="NCBI Taxonomy" id="1294629"/>
    <lineage>
        <taxon>Eukaryota</taxon>
        <taxon>Fungi</taxon>
        <taxon>Dikarya</taxon>
        <taxon>Ascomycota</taxon>
        <taxon>Pezizomycotina</taxon>
        <taxon>Sordariomycetes</taxon>
        <taxon>Hypocreomycetidae</taxon>
        <taxon>Hypocreales</taxon>
        <taxon>Clavicipitaceae</taxon>
        <taxon>Claviceps</taxon>
    </lineage>
</organism>
<dbReference type="PANTHER" id="PTHR28144:SF1">
    <property type="entry name" value="ER MEMBRANE PROTEIN COMPLEX SUBUNIT 5"/>
    <property type="match status" value="1"/>
</dbReference>
<evidence type="ECO:0000256" key="1">
    <source>
        <dbReference type="ARBA" id="ARBA00004127"/>
    </source>
</evidence>
<sequence length="136" mass="15271">MTWVTRAVTSAGLIILAHSGYSAYEHSAITPTLTASALGTRQTTVALPIDICLQTIFATLLICFGLVIASENLRPIRWHVWAGNFGRQGRAALSNESRRSDSNFPECPFTMLESRPAFLNIRRERREFARWAEDEM</sequence>
<evidence type="ECO:0000256" key="4">
    <source>
        <dbReference type="ARBA" id="ARBA00022989"/>
    </source>
</evidence>